<dbReference type="OrthoDB" id="5525759at2"/>
<feature type="compositionally biased region" description="Low complexity" evidence="1">
    <location>
        <begin position="43"/>
        <end position="56"/>
    </location>
</feature>
<name>A0A250IL90_9BACT</name>
<dbReference type="RefSeq" id="WP_157775538.1">
    <property type="nucleotide sequence ID" value="NZ_CP022163.1"/>
</dbReference>
<keyword evidence="3" id="KW-1185">Reference proteome</keyword>
<dbReference type="KEGG" id="mbd:MEBOL_005513"/>
<sequence>MRRRLLSFILAVGAVAGYASGFAHLSRSHHEGHRWECHRGAHSPSPSGAPAAPGPG</sequence>
<accession>A0A250IL90</accession>
<organism evidence="2 3">
    <name type="scientific">Melittangium boletus DSM 14713</name>
    <dbReference type="NCBI Taxonomy" id="1294270"/>
    <lineage>
        <taxon>Bacteria</taxon>
        <taxon>Pseudomonadati</taxon>
        <taxon>Myxococcota</taxon>
        <taxon>Myxococcia</taxon>
        <taxon>Myxococcales</taxon>
        <taxon>Cystobacterineae</taxon>
        <taxon>Archangiaceae</taxon>
        <taxon>Melittangium</taxon>
    </lineage>
</organism>
<protein>
    <submittedName>
        <fullName evidence="2">Uncharacterized protein</fullName>
    </submittedName>
</protein>
<proteinExistence type="predicted"/>
<evidence type="ECO:0000313" key="3">
    <source>
        <dbReference type="Proteomes" id="UP000217289"/>
    </source>
</evidence>
<evidence type="ECO:0000313" key="2">
    <source>
        <dbReference type="EMBL" id="ATB32038.1"/>
    </source>
</evidence>
<feature type="region of interest" description="Disordered" evidence="1">
    <location>
        <begin position="34"/>
        <end position="56"/>
    </location>
</feature>
<evidence type="ECO:0000256" key="1">
    <source>
        <dbReference type="SAM" id="MobiDB-lite"/>
    </source>
</evidence>
<dbReference type="Proteomes" id="UP000217289">
    <property type="component" value="Chromosome"/>
</dbReference>
<reference evidence="2 3" key="1">
    <citation type="submission" date="2017-06" db="EMBL/GenBank/DDBJ databases">
        <authorList>
            <person name="Kim H.J."/>
            <person name="Triplett B.A."/>
        </authorList>
    </citation>
    <scope>NUCLEOTIDE SEQUENCE [LARGE SCALE GENOMIC DNA]</scope>
    <source>
        <strain evidence="2 3">DSM 14713</strain>
    </source>
</reference>
<dbReference type="AlphaFoldDB" id="A0A250IL90"/>
<gene>
    <name evidence="2" type="ORF">MEBOL_005513</name>
</gene>
<dbReference type="EMBL" id="CP022163">
    <property type="protein sequence ID" value="ATB32038.1"/>
    <property type="molecule type" value="Genomic_DNA"/>
</dbReference>